<dbReference type="RefSeq" id="WP_344639401.1">
    <property type="nucleotide sequence ID" value="NZ_BAAATR010000031.1"/>
</dbReference>
<gene>
    <name evidence="2" type="ORF">GCM10010430_57340</name>
</gene>
<feature type="region of interest" description="Disordered" evidence="1">
    <location>
        <begin position="50"/>
        <end position="92"/>
    </location>
</feature>
<organism evidence="2 3">
    <name type="scientific">Kitasatospora cystarginea</name>
    <dbReference type="NCBI Taxonomy" id="58350"/>
    <lineage>
        <taxon>Bacteria</taxon>
        <taxon>Bacillati</taxon>
        <taxon>Actinomycetota</taxon>
        <taxon>Actinomycetes</taxon>
        <taxon>Kitasatosporales</taxon>
        <taxon>Streptomycetaceae</taxon>
        <taxon>Kitasatospora</taxon>
    </lineage>
</organism>
<comment type="caution">
    <text evidence="2">The sequence shown here is derived from an EMBL/GenBank/DDBJ whole genome shotgun (WGS) entry which is preliminary data.</text>
</comment>
<evidence type="ECO:0000313" key="3">
    <source>
        <dbReference type="Proteomes" id="UP001500305"/>
    </source>
</evidence>
<keyword evidence="3" id="KW-1185">Reference proteome</keyword>
<evidence type="ECO:0000256" key="1">
    <source>
        <dbReference type="SAM" id="MobiDB-lite"/>
    </source>
</evidence>
<reference evidence="3" key="1">
    <citation type="journal article" date="2019" name="Int. J. Syst. Evol. Microbiol.">
        <title>The Global Catalogue of Microorganisms (GCM) 10K type strain sequencing project: providing services to taxonomists for standard genome sequencing and annotation.</title>
        <authorList>
            <consortium name="The Broad Institute Genomics Platform"/>
            <consortium name="The Broad Institute Genome Sequencing Center for Infectious Disease"/>
            <person name="Wu L."/>
            <person name="Ma J."/>
        </authorList>
    </citation>
    <scope>NUCLEOTIDE SEQUENCE [LARGE SCALE GENOMIC DNA]</scope>
    <source>
        <strain evidence="3">JCM 7356</strain>
    </source>
</reference>
<sequence>MSVFAVLHRAALASAAARHDAAAGRGLRAVLSEVVDRLAASPLDHPVLGAVAAQRPAGPPARSGARRRPVAAGPALGQLIPPTRARQEGSSR</sequence>
<dbReference type="EMBL" id="BAAATR010000031">
    <property type="protein sequence ID" value="GAA2265023.1"/>
    <property type="molecule type" value="Genomic_DNA"/>
</dbReference>
<accession>A0ABP5RKG3</accession>
<name>A0ABP5RKG3_9ACTN</name>
<dbReference type="Proteomes" id="UP001500305">
    <property type="component" value="Unassembled WGS sequence"/>
</dbReference>
<feature type="compositionally biased region" description="Low complexity" evidence="1">
    <location>
        <begin position="50"/>
        <end position="63"/>
    </location>
</feature>
<proteinExistence type="predicted"/>
<protein>
    <submittedName>
        <fullName evidence="2">Uncharacterized protein</fullName>
    </submittedName>
</protein>
<evidence type="ECO:0000313" key="2">
    <source>
        <dbReference type="EMBL" id="GAA2265023.1"/>
    </source>
</evidence>